<comment type="caution">
    <text evidence="1">The sequence shown here is derived from an EMBL/GenBank/DDBJ whole genome shotgun (WGS) entry which is preliminary data.</text>
</comment>
<evidence type="ECO:0000313" key="1">
    <source>
        <dbReference type="EMBL" id="GEC72603.1"/>
    </source>
</evidence>
<organism evidence="1 2">
    <name type="scientific">Flavobacterium flevense</name>
    <dbReference type="NCBI Taxonomy" id="983"/>
    <lineage>
        <taxon>Bacteria</taxon>
        <taxon>Pseudomonadati</taxon>
        <taxon>Bacteroidota</taxon>
        <taxon>Flavobacteriia</taxon>
        <taxon>Flavobacteriales</taxon>
        <taxon>Flavobacteriaceae</taxon>
        <taxon>Flavobacterium</taxon>
    </lineage>
</organism>
<dbReference type="Proteomes" id="UP000316775">
    <property type="component" value="Unassembled WGS sequence"/>
</dbReference>
<proteinExistence type="predicted"/>
<keyword evidence="2" id="KW-1185">Reference proteome</keyword>
<dbReference type="AlphaFoldDB" id="A0A4Y4B1N9"/>
<evidence type="ECO:0008006" key="3">
    <source>
        <dbReference type="Google" id="ProtNLM"/>
    </source>
</evidence>
<dbReference type="RefSeq" id="WP_200806841.1">
    <property type="nucleotide sequence ID" value="NZ_BJNP01000022.1"/>
</dbReference>
<dbReference type="EMBL" id="BJNP01000022">
    <property type="protein sequence ID" value="GEC72603.1"/>
    <property type="molecule type" value="Genomic_DNA"/>
</dbReference>
<name>A0A4Y4B1N9_9FLAO</name>
<dbReference type="STRING" id="983.SAMN05443543_11422"/>
<dbReference type="Gene3D" id="2.60.120.1620">
    <property type="match status" value="1"/>
</dbReference>
<evidence type="ECO:0000313" key="2">
    <source>
        <dbReference type="Proteomes" id="UP000316775"/>
    </source>
</evidence>
<accession>A0A4Y4B1N9</accession>
<gene>
    <name evidence="1" type="ORF">FFL01_21420</name>
</gene>
<reference evidence="1 2" key="1">
    <citation type="submission" date="2019-06" db="EMBL/GenBank/DDBJ databases">
        <title>Whole genome shotgun sequence of Flavobacterium flevense NBRC 14960.</title>
        <authorList>
            <person name="Hosoyama A."/>
            <person name="Uohara A."/>
            <person name="Ohji S."/>
            <person name="Ichikawa N."/>
        </authorList>
    </citation>
    <scope>NUCLEOTIDE SEQUENCE [LARGE SCALE GENOMIC DNA]</scope>
    <source>
        <strain evidence="1 2">NBRC 14960</strain>
    </source>
</reference>
<protein>
    <recommendedName>
        <fullName evidence="3">Gylcosyl hydrolase 115 C-terminal domain-containing protein</fullName>
    </recommendedName>
</protein>
<sequence>MKILYFFKLTLAVYFQLYSFNMFCQNKSIDKVFQEKKGFLQVEAEDFYKQTNSEIRKWYVIDVNFKTEIKDADDSHTDTASGSKYIEILPDTRQTHDDKLVQGENFTGNTGTMAVVHYKVKINTPGRYYVWAKAFSTGSEDNGLHVGLDGNWPESGRRMQWCEGKRSWFWDSKQRTEEVHCGVPYQIYLDINKAGEHDIQFSMREDGFEMDQWLMTTDKNYNPRNDLK</sequence>